<evidence type="ECO:0000313" key="6">
    <source>
        <dbReference type="EMBL" id="VWB35500.1"/>
    </source>
</evidence>
<dbReference type="EMBL" id="CABVPU010000004">
    <property type="protein sequence ID" value="VWB35500.1"/>
    <property type="molecule type" value="Genomic_DNA"/>
</dbReference>
<feature type="domain" description="HTH tetR-type" evidence="5">
    <location>
        <begin position="15"/>
        <end position="75"/>
    </location>
</feature>
<reference evidence="6 7" key="1">
    <citation type="submission" date="2019-09" db="EMBL/GenBank/DDBJ databases">
        <authorList>
            <person name="Depoorter E."/>
        </authorList>
    </citation>
    <scope>NUCLEOTIDE SEQUENCE [LARGE SCALE GENOMIC DNA]</scope>
    <source>
        <strain evidence="6">R-15945</strain>
    </source>
</reference>
<dbReference type="InterPro" id="IPR009057">
    <property type="entry name" value="Homeodomain-like_sf"/>
</dbReference>
<dbReference type="InterPro" id="IPR025996">
    <property type="entry name" value="MT1864/Rv1816-like_C"/>
</dbReference>
<evidence type="ECO:0000256" key="3">
    <source>
        <dbReference type="ARBA" id="ARBA00023163"/>
    </source>
</evidence>
<dbReference type="GO" id="GO:0003700">
    <property type="term" value="F:DNA-binding transcription factor activity"/>
    <property type="evidence" value="ECO:0007669"/>
    <property type="project" value="TreeGrafter"/>
</dbReference>
<dbReference type="Proteomes" id="UP000494174">
    <property type="component" value="Unassembled WGS sequence"/>
</dbReference>
<evidence type="ECO:0000256" key="4">
    <source>
        <dbReference type="PROSITE-ProRule" id="PRU00335"/>
    </source>
</evidence>
<dbReference type="PANTHER" id="PTHR30055:SF234">
    <property type="entry name" value="HTH-TYPE TRANSCRIPTIONAL REGULATOR BETI"/>
    <property type="match status" value="1"/>
</dbReference>
<feature type="DNA-binding region" description="H-T-H motif" evidence="4">
    <location>
        <begin position="38"/>
        <end position="57"/>
    </location>
</feature>
<dbReference type="AlphaFoldDB" id="A0A6P2IZJ2"/>
<dbReference type="InterPro" id="IPR001647">
    <property type="entry name" value="HTH_TetR"/>
</dbReference>
<protein>
    <submittedName>
        <fullName evidence="6">TetR family transcriptional regulator</fullName>
    </submittedName>
</protein>
<keyword evidence="1" id="KW-0805">Transcription regulation</keyword>
<dbReference type="RefSeq" id="WP_174967980.1">
    <property type="nucleotide sequence ID" value="NZ_CABVPU010000004.1"/>
</dbReference>
<dbReference type="SUPFAM" id="SSF46689">
    <property type="entry name" value="Homeodomain-like"/>
    <property type="match status" value="1"/>
</dbReference>
<evidence type="ECO:0000256" key="2">
    <source>
        <dbReference type="ARBA" id="ARBA00023125"/>
    </source>
</evidence>
<dbReference type="PROSITE" id="PS50977">
    <property type="entry name" value="HTH_TETR_2"/>
    <property type="match status" value="1"/>
</dbReference>
<organism evidence="6 7">
    <name type="scientific">Burkholderia lata (strain ATCC 17760 / DSM 23089 / LMG 22485 / NCIMB 9086 / R18194 / 383)</name>
    <dbReference type="NCBI Taxonomy" id="482957"/>
    <lineage>
        <taxon>Bacteria</taxon>
        <taxon>Pseudomonadati</taxon>
        <taxon>Pseudomonadota</taxon>
        <taxon>Betaproteobacteria</taxon>
        <taxon>Burkholderiales</taxon>
        <taxon>Burkholderiaceae</taxon>
        <taxon>Burkholderia</taxon>
        <taxon>Burkholderia cepacia complex</taxon>
    </lineage>
</organism>
<keyword evidence="2 4" id="KW-0238">DNA-binding</keyword>
<dbReference type="PANTHER" id="PTHR30055">
    <property type="entry name" value="HTH-TYPE TRANSCRIPTIONAL REGULATOR RUTR"/>
    <property type="match status" value="1"/>
</dbReference>
<dbReference type="Gene3D" id="1.10.357.10">
    <property type="entry name" value="Tetracycline Repressor, domain 2"/>
    <property type="match status" value="1"/>
</dbReference>
<dbReference type="SUPFAM" id="SSF48498">
    <property type="entry name" value="Tetracyclin repressor-like, C-terminal domain"/>
    <property type="match status" value="1"/>
</dbReference>
<evidence type="ECO:0000313" key="7">
    <source>
        <dbReference type="Proteomes" id="UP000494174"/>
    </source>
</evidence>
<dbReference type="InterPro" id="IPR050109">
    <property type="entry name" value="HTH-type_TetR-like_transc_reg"/>
</dbReference>
<gene>
    <name evidence="6" type="ORF">BLA15945_01587</name>
</gene>
<accession>A0A6P2IZJ2</accession>
<dbReference type="Pfam" id="PF00440">
    <property type="entry name" value="TetR_N"/>
    <property type="match status" value="1"/>
</dbReference>
<proteinExistence type="predicted"/>
<evidence type="ECO:0000256" key="1">
    <source>
        <dbReference type="ARBA" id="ARBA00023015"/>
    </source>
</evidence>
<dbReference type="GO" id="GO:0000976">
    <property type="term" value="F:transcription cis-regulatory region binding"/>
    <property type="evidence" value="ECO:0007669"/>
    <property type="project" value="TreeGrafter"/>
</dbReference>
<evidence type="ECO:0000259" key="5">
    <source>
        <dbReference type="PROSITE" id="PS50977"/>
    </source>
</evidence>
<keyword evidence="3" id="KW-0804">Transcription</keyword>
<dbReference type="InterPro" id="IPR036271">
    <property type="entry name" value="Tet_transcr_reg_TetR-rel_C_sf"/>
</dbReference>
<name>A0A6P2IZJ2_BURL3</name>
<sequence length="210" mass="23096">MSRNPGNQKAGYHHGNLRQAVLDLAFAALEHANGRELSVRHLATQLGVSDSAVYRHFVNKEALLVALVVEGFRRLTQAQVDAFASEISRGAPARDAFRAGGLAHVKFAHAHAELFRLMYGGFAVQHRDDAELVHARRENSEVTTQAIRRMVGSTIDEQQIRAFSVGVRSFVHGFAVLWIDGHLEGGEAEIDALAEAAFEFSMHAFPDSVR</sequence>
<dbReference type="Pfam" id="PF13305">
    <property type="entry name" value="TetR_C_33"/>
    <property type="match status" value="1"/>
</dbReference>